<accession>A0A5C4XG66</accession>
<dbReference type="UniPathway" id="UPA00253">
    <property type="reaction ID" value="UER00456"/>
</dbReference>
<dbReference type="Gene3D" id="3.30.360.10">
    <property type="entry name" value="Dihydrodipicolinate Reductase, domain 2"/>
    <property type="match status" value="1"/>
</dbReference>
<dbReference type="Proteomes" id="UP000311605">
    <property type="component" value="Unassembled WGS sequence"/>
</dbReference>
<dbReference type="Pfam" id="PF01958">
    <property type="entry name" value="Asp_DH_C"/>
    <property type="match status" value="1"/>
</dbReference>
<name>A0A5C4XG66_9HYPH</name>
<dbReference type="EC" id="1.4.1.21" evidence="6"/>
<feature type="domain" description="Aspartate/homoserine dehydrogenase NAD-binding" evidence="8">
    <location>
        <begin position="13"/>
        <end position="119"/>
    </location>
</feature>
<dbReference type="InterPro" id="IPR020626">
    <property type="entry name" value="Asp_DH_prok"/>
</dbReference>
<dbReference type="InterPro" id="IPR002811">
    <property type="entry name" value="Asp_DH"/>
</dbReference>
<keyword evidence="5 6" id="KW-0520">NAD</keyword>
<evidence type="ECO:0000256" key="3">
    <source>
        <dbReference type="ARBA" id="ARBA00022857"/>
    </source>
</evidence>
<dbReference type="PANTHER" id="PTHR31873">
    <property type="entry name" value="L-ASPARTATE DEHYDROGENASE-RELATED"/>
    <property type="match status" value="1"/>
</dbReference>
<organism evidence="9 10">
    <name type="scientific">Aliirhizobium smilacinae</name>
    <dbReference type="NCBI Taxonomy" id="1395944"/>
    <lineage>
        <taxon>Bacteria</taxon>
        <taxon>Pseudomonadati</taxon>
        <taxon>Pseudomonadota</taxon>
        <taxon>Alphaproteobacteria</taxon>
        <taxon>Hyphomicrobiales</taxon>
        <taxon>Rhizobiaceae</taxon>
        <taxon>Aliirhizobium</taxon>
    </lineage>
</organism>
<dbReference type="InterPro" id="IPR036291">
    <property type="entry name" value="NAD(P)-bd_dom_sf"/>
</dbReference>
<dbReference type="Gene3D" id="3.40.50.720">
    <property type="entry name" value="NAD(P)-binding Rossmann-like Domain"/>
    <property type="match status" value="1"/>
</dbReference>
<sequence length="263" mass="27476">MASVEPVTIGLIGFGALARQVVAAFEAQTIRWVVLLRDGSTARPPTSVKIVRRLDQLIAEHPQAVIEAAGQPSVTAYVPDILLAGIPVVVASVGALADEDTARAIADARQASGARLVIPSGAIGGLDYLAAVSSLPDAKIRYRLRKPVAAWRTELEALGRSNITEQVVLFTGSPAEAARLYPKNTNAAFTAALIAHPAEISVTVIADPDIDGNIHEIEIDSAAGNAQFRFNNAPSPDNPKTSAVTGLSLAAAARDILDIGRKL</sequence>
<keyword evidence="3 6" id="KW-0521">NADP</keyword>
<evidence type="ECO:0000313" key="10">
    <source>
        <dbReference type="Proteomes" id="UP000311605"/>
    </source>
</evidence>
<keyword evidence="10" id="KW-1185">Reference proteome</keyword>
<dbReference type="OrthoDB" id="8456681at2"/>
<feature type="binding site" evidence="6">
    <location>
        <position position="186"/>
    </location>
    <ligand>
        <name>NAD(+)</name>
        <dbReference type="ChEBI" id="CHEBI:57540"/>
    </ligand>
</feature>
<dbReference type="GO" id="GO:0016639">
    <property type="term" value="F:oxidoreductase activity, acting on the CH-NH2 group of donors, NAD or NADP as acceptor"/>
    <property type="evidence" value="ECO:0007669"/>
    <property type="project" value="UniProtKB-UniRule"/>
</dbReference>
<keyword evidence="4 6" id="KW-0560">Oxidoreductase</keyword>
<dbReference type="PANTHER" id="PTHR31873:SF6">
    <property type="entry name" value="ASPARTATE DEHYDROGENASE DOMAIN-CONTAINING PROTEIN"/>
    <property type="match status" value="1"/>
</dbReference>
<proteinExistence type="inferred from homology"/>
<feature type="active site" evidence="6">
    <location>
        <position position="215"/>
    </location>
</feature>
<dbReference type="AlphaFoldDB" id="A0A5C4XG66"/>
<evidence type="ECO:0000256" key="4">
    <source>
        <dbReference type="ARBA" id="ARBA00023002"/>
    </source>
</evidence>
<dbReference type="RefSeq" id="WP_139678068.1">
    <property type="nucleotide sequence ID" value="NZ_VDMN01000005.1"/>
</dbReference>
<dbReference type="InterPro" id="IPR011182">
    <property type="entry name" value="L-Asp_DH"/>
</dbReference>
<dbReference type="InterPro" id="IPR005106">
    <property type="entry name" value="Asp/hSer_DH_NAD-bd"/>
</dbReference>
<evidence type="ECO:0000256" key="5">
    <source>
        <dbReference type="ARBA" id="ARBA00023027"/>
    </source>
</evidence>
<dbReference type="EMBL" id="VDMN01000005">
    <property type="protein sequence ID" value="TNM61620.1"/>
    <property type="molecule type" value="Genomic_DNA"/>
</dbReference>
<evidence type="ECO:0000313" key="9">
    <source>
        <dbReference type="EMBL" id="TNM61620.1"/>
    </source>
</evidence>
<dbReference type="GO" id="GO:0033735">
    <property type="term" value="F:aspartate dehydrogenase [NAD(P)+] activity"/>
    <property type="evidence" value="ECO:0007669"/>
    <property type="project" value="UniProtKB-EC"/>
</dbReference>
<comment type="caution">
    <text evidence="9">The sequence shown here is derived from an EMBL/GenBank/DDBJ whole genome shotgun (WGS) entry which is preliminary data.</text>
</comment>
<feature type="domain" description="Aspartate dehydrogenase" evidence="7">
    <location>
        <begin position="163"/>
        <end position="249"/>
    </location>
</feature>
<evidence type="ECO:0000256" key="1">
    <source>
        <dbReference type="ARBA" id="ARBA00008331"/>
    </source>
</evidence>
<keyword evidence="2 6" id="KW-0662">Pyridine nucleotide biosynthesis</keyword>
<evidence type="ECO:0000256" key="6">
    <source>
        <dbReference type="HAMAP-Rule" id="MF_01265"/>
    </source>
</evidence>
<dbReference type="SUPFAM" id="SSF51735">
    <property type="entry name" value="NAD(P)-binding Rossmann-fold domains"/>
    <property type="match status" value="1"/>
</dbReference>
<dbReference type="GO" id="GO:0050661">
    <property type="term" value="F:NADP binding"/>
    <property type="evidence" value="ECO:0007669"/>
    <property type="project" value="UniProtKB-UniRule"/>
</dbReference>
<dbReference type="PIRSF" id="PIRSF005227">
    <property type="entry name" value="Asp_dh_NAD_syn"/>
    <property type="match status" value="1"/>
</dbReference>
<comment type="function">
    <text evidence="6">Specifically catalyzes the NAD or NADP-dependent dehydrogenation of L-aspartate to iminoaspartate.</text>
</comment>
<dbReference type="Pfam" id="PF03447">
    <property type="entry name" value="NAD_binding_3"/>
    <property type="match status" value="1"/>
</dbReference>
<evidence type="ECO:0000259" key="8">
    <source>
        <dbReference type="Pfam" id="PF03447"/>
    </source>
</evidence>
<gene>
    <name evidence="6" type="primary">nadX</name>
    <name evidence="9" type="ORF">FHP24_20335</name>
</gene>
<comment type="miscellaneous">
    <text evidence="6">The iminoaspartate product is unstable in aqueous solution and can decompose to oxaloacetate and ammonia.</text>
</comment>
<comment type="similarity">
    <text evidence="1 6">Belongs to the L-aspartate dehydrogenase family.</text>
</comment>
<feature type="binding site" evidence="6">
    <location>
        <position position="122"/>
    </location>
    <ligand>
        <name>NAD(+)</name>
        <dbReference type="ChEBI" id="CHEBI:57540"/>
    </ligand>
</feature>
<dbReference type="GO" id="GO:0051287">
    <property type="term" value="F:NAD binding"/>
    <property type="evidence" value="ECO:0007669"/>
    <property type="project" value="UniProtKB-UniRule"/>
</dbReference>
<protein>
    <recommendedName>
        <fullName evidence="6">L-aspartate dehydrogenase</fullName>
        <ecNumber evidence="6">1.4.1.21</ecNumber>
    </recommendedName>
</protein>
<evidence type="ECO:0000256" key="2">
    <source>
        <dbReference type="ARBA" id="ARBA00022642"/>
    </source>
</evidence>
<dbReference type="SUPFAM" id="SSF55347">
    <property type="entry name" value="Glyceraldehyde-3-phosphate dehydrogenase-like, C-terminal domain"/>
    <property type="match status" value="1"/>
</dbReference>
<dbReference type="HAMAP" id="MF_01265">
    <property type="entry name" value="NadX"/>
    <property type="match status" value="1"/>
</dbReference>
<comment type="catalytic activity">
    <reaction evidence="6">
        <text>L-aspartate + NADP(+) + H2O = oxaloacetate + NH4(+) + NADPH + H(+)</text>
        <dbReference type="Rhea" id="RHEA:11784"/>
        <dbReference type="ChEBI" id="CHEBI:15377"/>
        <dbReference type="ChEBI" id="CHEBI:15378"/>
        <dbReference type="ChEBI" id="CHEBI:16452"/>
        <dbReference type="ChEBI" id="CHEBI:28938"/>
        <dbReference type="ChEBI" id="CHEBI:29991"/>
        <dbReference type="ChEBI" id="CHEBI:57783"/>
        <dbReference type="ChEBI" id="CHEBI:58349"/>
        <dbReference type="EC" id="1.4.1.21"/>
    </reaction>
</comment>
<comment type="catalytic activity">
    <reaction evidence="6">
        <text>L-aspartate + NAD(+) + H2O = oxaloacetate + NH4(+) + NADH + H(+)</text>
        <dbReference type="Rhea" id="RHEA:11788"/>
        <dbReference type="ChEBI" id="CHEBI:15377"/>
        <dbReference type="ChEBI" id="CHEBI:15378"/>
        <dbReference type="ChEBI" id="CHEBI:16452"/>
        <dbReference type="ChEBI" id="CHEBI:28938"/>
        <dbReference type="ChEBI" id="CHEBI:29991"/>
        <dbReference type="ChEBI" id="CHEBI:57540"/>
        <dbReference type="ChEBI" id="CHEBI:57945"/>
        <dbReference type="EC" id="1.4.1.21"/>
    </reaction>
</comment>
<reference evidence="9 10" key="1">
    <citation type="submission" date="2019-06" db="EMBL/GenBank/DDBJ databases">
        <title>The draft genome of Rhizobium smilacinae PTYR-5.</title>
        <authorList>
            <person name="Liu L."/>
            <person name="Li L."/>
            <person name="Zhang X."/>
        </authorList>
    </citation>
    <scope>NUCLEOTIDE SEQUENCE [LARGE SCALE GENOMIC DNA]</scope>
    <source>
        <strain evidence="9 10">PTYR-5</strain>
    </source>
</reference>
<dbReference type="GO" id="GO:0009435">
    <property type="term" value="P:NAD+ biosynthetic process"/>
    <property type="evidence" value="ECO:0007669"/>
    <property type="project" value="UniProtKB-UniRule"/>
</dbReference>
<comment type="pathway">
    <text evidence="6">Cofactor biosynthesis; NAD(+) biosynthesis; iminoaspartate from L-aspartate (dehydrogenase route): step 1/1.</text>
</comment>
<evidence type="ECO:0000259" key="7">
    <source>
        <dbReference type="Pfam" id="PF01958"/>
    </source>
</evidence>